<comment type="subcellular location">
    <subcellularLocation>
        <location evidence="1">Endoplasmic reticulum membrane</location>
        <topology evidence="1">Multi-pass membrane protein</topology>
    </subcellularLocation>
</comment>
<keyword evidence="8 11" id="KW-1133">Transmembrane helix</keyword>
<keyword evidence="10" id="KW-0961">Cell wall biogenesis/degradation</keyword>
<dbReference type="GO" id="GO:0051082">
    <property type="term" value="F:unfolded protein binding"/>
    <property type="evidence" value="ECO:0007669"/>
    <property type="project" value="TreeGrafter"/>
</dbReference>
<evidence type="ECO:0000256" key="10">
    <source>
        <dbReference type="ARBA" id="ARBA00023316"/>
    </source>
</evidence>
<dbReference type="EMBL" id="LKMD01000101">
    <property type="protein sequence ID" value="PIA98734.1"/>
    <property type="molecule type" value="Genomic_DNA"/>
</dbReference>
<reference evidence="12 14" key="1">
    <citation type="submission" date="2015-10" db="EMBL/GenBank/DDBJ databases">
        <title>The cercosporin biosynthetic gene cluster was horizontally transferred to several fungal lineages and shown to be expanded in Cercospora beticola based on microsynteny with recipient genomes.</title>
        <authorList>
            <person name="De Jonge R."/>
            <person name="Ebert M.K."/>
            <person name="Suttle J.C."/>
            <person name="Jurick Ii W.M."/>
            <person name="Secor G.A."/>
            <person name="Thomma B.P."/>
            <person name="Van De Peer Y."/>
            <person name="Bolton M.D."/>
        </authorList>
    </citation>
    <scope>NUCLEOTIDE SEQUENCE [LARGE SCALE GENOMIC DNA]</scope>
    <source>
        <strain evidence="12 14">09-40</strain>
    </source>
</reference>
<evidence type="ECO:0000256" key="7">
    <source>
        <dbReference type="ARBA" id="ARBA00022927"/>
    </source>
</evidence>
<feature type="transmembrane region" description="Helical" evidence="11">
    <location>
        <begin position="113"/>
        <end position="139"/>
    </location>
</feature>
<evidence type="ECO:0000256" key="8">
    <source>
        <dbReference type="ARBA" id="ARBA00022989"/>
    </source>
</evidence>
<dbReference type="AlphaFoldDB" id="A0A2G5I1R4"/>
<name>A0A2G5I1R4_CERBT</name>
<evidence type="ECO:0000256" key="2">
    <source>
        <dbReference type="ARBA" id="ARBA00009274"/>
    </source>
</evidence>
<keyword evidence="7" id="KW-0653">Protein transport</keyword>
<gene>
    <name evidence="13" type="primary">CHS7</name>
    <name evidence="12" type="ORF">CB0940_03252</name>
    <name evidence="13" type="ORF">RHO25_005044</name>
</gene>
<keyword evidence="5 11" id="KW-0812">Transmembrane</keyword>
<keyword evidence="6" id="KW-0256">Endoplasmic reticulum</keyword>
<protein>
    <recommendedName>
        <fullName evidence="3">Chitin synthase export chaperone</fullName>
    </recommendedName>
</protein>
<evidence type="ECO:0000256" key="9">
    <source>
        <dbReference type="ARBA" id="ARBA00023136"/>
    </source>
</evidence>
<evidence type="ECO:0000313" key="15">
    <source>
        <dbReference type="Proteomes" id="UP001302367"/>
    </source>
</evidence>
<evidence type="ECO:0000256" key="1">
    <source>
        <dbReference type="ARBA" id="ARBA00004477"/>
    </source>
</evidence>
<accession>A0A2G5I1R4</accession>
<dbReference type="RefSeq" id="XP_023456575.1">
    <property type="nucleotide sequence ID" value="XM_023595951.2"/>
</dbReference>
<dbReference type="Proteomes" id="UP000230605">
    <property type="component" value="Chromosome 3"/>
</dbReference>
<dbReference type="GO" id="GO:0071555">
    <property type="term" value="P:cell wall organization"/>
    <property type="evidence" value="ECO:0007669"/>
    <property type="project" value="UniProtKB-KW"/>
</dbReference>
<dbReference type="GO" id="GO:0006457">
    <property type="term" value="P:protein folding"/>
    <property type="evidence" value="ECO:0007669"/>
    <property type="project" value="TreeGrafter"/>
</dbReference>
<dbReference type="InterPro" id="IPR022057">
    <property type="entry name" value="Chs7"/>
</dbReference>
<feature type="transmembrane region" description="Helical" evidence="11">
    <location>
        <begin position="250"/>
        <end position="269"/>
    </location>
</feature>
<feature type="transmembrane region" description="Helical" evidence="11">
    <location>
        <begin position="184"/>
        <end position="210"/>
    </location>
</feature>
<evidence type="ECO:0000256" key="11">
    <source>
        <dbReference type="SAM" id="Phobius"/>
    </source>
</evidence>
<feature type="transmembrane region" description="Helical" evidence="11">
    <location>
        <begin position="48"/>
        <end position="72"/>
    </location>
</feature>
<evidence type="ECO:0000313" key="14">
    <source>
        <dbReference type="Proteomes" id="UP000230605"/>
    </source>
</evidence>
<dbReference type="GO" id="GO:0005789">
    <property type="term" value="C:endoplasmic reticulum membrane"/>
    <property type="evidence" value="ECO:0007669"/>
    <property type="project" value="UniProtKB-SubCell"/>
</dbReference>
<sequence>MGFGDFVSICDKVPLPLCPLVGPPSPITGTNSVQTTCYARSIELANTIIFQGATGFAHILALVMLVVMIIHVRSKFTAVGRKEMTSFFYLYTLLTMCSLVIDCGVVPPSSGAYAYFVAAQCGLVSATCICLMISGFVGFAMYEDGTTLSIWLIYGCSTIMALISFAVSLLTFKGWGGLGPESTIGLFVVVYLFSAIYLAVYVVCQVILVLGTLEQRWPLLHIIVGVLALIIGQVLMYAFSEIICENVEHYVDGLFVATLLNLLAVMMVYKYWDSITQEDLEFSVEEKNHSWEIQEPLMDEDKRNTFYQDSDNGVVQQPGHRGSAYGY</sequence>
<proteinExistence type="inferred from homology"/>
<comment type="similarity">
    <text evidence="2">Belongs to the CHS7 family.</text>
</comment>
<feature type="transmembrane region" description="Helical" evidence="11">
    <location>
        <begin position="217"/>
        <end position="238"/>
    </location>
</feature>
<dbReference type="PANTHER" id="PTHR35329">
    <property type="entry name" value="CHITIN SYNTHASE EXPORT CHAPERONE"/>
    <property type="match status" value="1"/>
</dbReference>
<dbReference type="EMBL" id="CP134186">
    <property type="protein sequence ID" value="WPB00425.1"/>
    <property type="molecule type" value="Genomic_DNA"/>
</dbReference>
<dbReference type="GeneID" id="35427062"/>
<evidence type="ECO:0000313" key="12">
    <source>
        <dbReference type="EMBL" id="PIA98734.1"/>
    </source>
</evidence>
<evidence type="ECO:0000256" key="6">
    <source>
        <dbReference type="ARBA" id="ARBA00022824"/>
    </source>
</evidence>
<reference evidence="13 15" key="2">
    <citation type="submission" date="2023-09" db="EMBL/GenBank/DDBJ databases">
        <title>Complete-Gapless Cercospora beticola genome.</title>
        <authorList>
            <person name="Wyatt N.A."/>
            <person name="Spanner R.E."/>
            <person name="Bolton M.D."/>
        </authorList>
    </citation>
    <scope>NUCLEOTIDE SEQUENCE [LARGE SCALE GENOMIC DNA]</scope>
    <source>
        <strain evidence="13">Cb09-40</strain>
    </source>
</reference>
<evidence type="ECO:0000256" key="4">
    <source>
        <dbReference type="ARBA" id="ARBA00022448"/>
    </source>
</evidence>
<dbReference type="OrthoDB" id="2189463at2759"/>
<evidence type="ECO:0000313" key="13">
    <source>
        <dbReference type="EMBL" id="WPB00425.1"/>
    </source>
</evidence>
<dbReference type="Pfam" id="PF12271">
    <property type="entry name" value="Chs7"/>
    <property type="match status" value="1"/>
</dbReference>
<keyword evidence="9 11" id="KW-0472">Membrane</keyword>
<keyword evidence="4" id="KW-0813">Transport</keyword>
<feature type="transmembrane region" description="Helical" evidence="11">
    <location>
        <begin position="84"/>
        <end position="101"/>
    </location>
</feature>
<organism evidence="12 14">
    <name type="scientific">Cercospora beticola</name>
    <name type="common">Sugarbeet leaf spot fungus</name>
    <dbReference type="NCBI Taxonomy" id="122368"/>
    <lineage>
        <taxon>Eukaryota</taxon>
        <taxon>Fungi</taxon>
        <taxon>Dikarya</taxon>
        <taxon>Ascomycota</taxon>
        <taxon>Pezizomycotina</taxon>
        <taxon>Dothideomycetes</taxon>
        <taxon>Dothideomycetidae</taxon>
        <taxon>Mycosphaerellales</taxon>
        <taxon>Mycosphaerellaceae</taxon>
        <taxon>Cercospora</taxon>
    </lineage>
</organism>
<dbReference type="GO" id="GO:0015031">
    <property type="term" value="P:protein transport"/>
    <property type="evidence" value="ECO:0007669"/>
    <property type="project" value="UniProtKB-KW"/>
</dbReference>
<keyword evidence="15" id="KW-1185">Reference proteome</keyword>
<dbReference type="Proteomes" id="UP001302367">
    <property type="component" value="Chromosome 3"/>
</dbReference>
<evidence type="ECO:0000256" key="3">
    <source>
        <dbReference type="ARBA" id="ARBA00018354"/>
    </source>
</evidence>
<dbReference type="PANTHER" id="PTHR35329:SF2">
    <property type="entry name" value="CHITIN SYNTHASE EXPORT CHAPERONE"/>
    <property type="match status" value="1"/>
</dbReference>
<evidence type="ECO:0000256" key="5">
    <source>
        <dbReference type="ARBA" id="ARBA00022692"/>
    </source>
</evidence>
<feature type="transmembrane region" description="Helical" evidence="11">
    <location>
        <begin position="151"/>
        <end position="172"/>
    </location>
</feature>